<dbReference type="InterPro" id="IPR029753">
    <property type="entry name" value="D-isomer_DH_CS"/>
</dbReference>
<feature type="domain" description="D-isomer specific 2-hydroxyacid dehydrogenase catalytic" evidence="3">
    <location>
        <begin position="30"/>
        <end position="328"/>
    </location>
</feature>
<dbReference type="EMBL" id="JBHUJC010000041">
    <property type="protein sequence ID" value="MFD2277178.1"/>
    <property type="molecule type" value="Genomic_DNA"/>
</dbReference>
<accession>A0ABW5E3J5</accession>
<dbReference type="Pfam" id="PF00389">
    <property type="entry name" value="2-Hacid_dh"/>
    <property type="match status" value="1"/>
</dbReference>
<dbReference type="PANTHER" id="PTHR10996:SF283">
    <property type="entry name" value="GLYOXYLATE_HYDROXYPYRUVATE REDUCTASE B"/>
    <property type="match status" value="1"/>
</dbReference>
<dbReference type="Pfam" id="PF02826">
    <property type="entry name" value="2-Hacid_dh_C"/>
    <property type="match status" value="1"/>
</dbReference>
<evidence type="ECO:0000259" key="3">
    <source>
        <dbReference type="Pfam" id="PF00389"/>
    </source>
</evidence>
<feature type="domain" description="D-isomer specific 2-hydroxyacid dehydrogenase NAD-binding" evidence="4">
    <location>
        <begin position="113"/>
        <end position="294"/>
    </location>
</feature>
<sequence length="329" mass="35629">MFMSIIYVSNISFDKARSTFERLNAETKYSFVPVNEEEESLAAQIKENDVKAFIADIYPYTGSLYTALPEGGIIARYGVGHDSIDKELATQNGLYVANTPGVLDNAVAEHACWMIGSFARHLHTAHSSTVAKKWEPLPGVELRGRKVAILGFGRIGQSLCQKLSFGFGMEVTGVDIQPEEKYTSLKSSIGFRKYTTDRDAALAEADYVVLLMAVVPATKHIANADMFAKMKNSAVLVNSARGALVDEIALHQALTNGDIAGACLDVFEQEPYQPQATDKDLRLLPNVLLTPHVGSNTAESNAAMASTAAQNIITILEQGADACPNIVNR</sequence>
<reference evidence="6" key="1">
    <citation type="journal article" date="2019" name="Int. J. Syst. Evol. Microbiol.">
        <title>The Global Catalogue of Microorganisms (GCM) 10K type strain sequencing project: providing services to taxonomists for standard genome sequencing and annotation.</title>
        <authorList>
            <consortium name="The Broad Institute Genomics Platform"/>
            <consortium name="The Broad Institute Genome Sequencing Center for Infectious Disease"/>
            <person name="Wu L."/>
            <person name="Ma J."/>
        </authorList>
    </citation>
    <scope>NUCLEOTIDE SEQUENCE [LARGE SCALE GENOMIC DNA]</scope>
    <source>
        <strain evidence="6">JCM 16545</strain>
    </source>
</reference>
<proteinExistence type="inferred from homology"/>
<dbReference type="SUPFAM" id="SSF52283">
    <property type="entry name" value="Formate/glycerate dehydrogenase catalytic domain-like"/>
    <property type="match status" value="1"/>
</dbReference>
<evidence type="ECO:0000256" key="1">
    <source>
        <dbReference type="ARBA" id="ARBA00023002"/>
    </source>
</evidence>
<dbReference type="InterPro" id="IPR006139">
    <property type="entry name" value="D-isomer_2_OHA_DH_cat_dom"/>
</dbReference>
<comment type="similarity">
    <text evidence="2">Belongs to the D-isomer specific 2-hydroxyacid dehydrogenase family.</text>
</comment>
<keyword evidence="6" id="KW-1185">Reference proteome</keyword>
<evidence type="ECO:0000313" key="6">
    <source>
        <dbReference type="Proteomes" id="UP001597297"/>
    </source>
</evidence>
<dbReference type="PANTHER" id="PTHR10996">
    <property type="entry name" value="2-HYDROXYACID DEHYDROGENASE-RELATED"/>
    <property type="match status" value="1"/>
</dbReference>
<dbReference type="InterPro" id="IPR036291">
    <property type="entry name" value="NAD(P)-bd_dom_sf"/>
</dbReference>
<evidence type="ECO:0000259" key="4">
    <source>
        <dbReference type="Pfam" id="PF02826"/>
    </source>
</evidence>
<dbReference type="Proteomes" id="UP001597297">
    <property type="component" value="Unassembled WGS sequence"/>
</dbReference>
<dbReference type="InterPro" id="IPR006140">
    <property type="entry name" value="D-isomer_DH_NAD-bd"/>
</dbReference>
<evidence type="ECO:0000313" key="5">
    <source>
        <dbReference type="EMBL" id="MFD2277178.1"/>
    </source>
</evidence>
<comment type="caution">
    <text evidence="5">The sequence shown here is derived from an EMBL/GenBank/DDBJ whole genome shotgun (WGS) entry which is preliminary data.</text>
</comment>
<dbReference type="InterPro" id="IPR050223">
    <property type="entry name" value="D-isomer_2-hydroxyacid_DH"/>
</dbReference>
<evidence type="ECO:0000256" key="2">
    <source>
        <dbReference type="RuleBase" id="RU003719"/>
    </source>
</evidence>
<name>A0ABW5E3J5_9BACT</name>
<protein>
    <submittedName>
        <fullName evidence="5">NAD(P)-dependent oxidoreductase</fullName>
    </submittedName>
</protein>
<dbReference type="SUPFAM" id="SSF51735">
    <property type="entry name" value="NAD(P)-binding Rossmann-fold domains"/>
    <property type="match status" value="1"/>
</dbReference>
<gene>
    <name evidence="5" type="ORF">ACFSQZ_11920</name>
</gene>
<dbReference type="PROSITE" id="PS00671">
    <property type="entry name" value="D_2_HYDROXYACID_DH_3"/>
    <property type="match status" value="1"/>
</dbReference>
<dbReference type="Gene3D" id="3.40.50.720">
    <property type="entry name" value="NAD(P)-binding Rossmann-like Domain"/>
    <property type="match status" value="2"/>
</dbReference>
<organism evidence="5 6">
    <name type="scientific">Rubritalea spongiae</name>
    <dbReference type="NCBI Taxonomy" id="430797"/>
    <lineage>
        <taxon>Bacteria</taxon>
        <taxon>Pseudomonadati</taxon>
        <taxon>Verrucomicrobiota</taxon>
        <taxon>Verrucomicrobiia</taxon>
        <taxon>Verrucomicrobiales</taxon>
        <taxon>Rubritaleaceae</taxon>
        <taxon>Rubritalea</taxon>
    </lineage>
</organism>
<keyword evidence="1 2" id="KW-0560">Oxidoreductase</keyword>